<protein>
    <submittedName>
        <fullName evidence="1">Uncharacterized protein</fullName>
    </submittedName>
</protein>
<gene>
    <name evidence="1" type="ORF">R4I43_08165</name>
</gene>
<dbReference type="Proteomes" id="UP001327093">
    <property type="component" value="Unassembled WGS sequence"/>
</dbReference>
<comment type="caution">
    <text evidence="1">The sequence shown here is derived from an EMBL/GenBank/DDBJ whole genome shotgun (WGS) entry which is preliminary data.</text>
</comment>
<sequence length="49" mass="5771">MTTFDREAVEGLMHKQWAEMVRNVHTQVVQRERENHDTDGCPVCKEEPC</sequence>
<evidence type="ECO:0000313" key="1">
    <source>
        <dbReference type="EMBL" id="MEB3367379.1"/>
    </source>
</evidence>
<reference evidence="1 2" key="1">
    <citation type="submission" date="2023-10" db="EMBL/GenBank/DDBJ databases">
        <title>Saccharopolyspora sp. nov., isolated from mangrove soil.</title>
        <authorList>
            <person name="Lu Y."/>
            <person name="Liu W."/>
        </authorList>
    </citation>
    <scope>NUCLEOTIDE SEQUENCE [LARGE SCALE GENOMIC DNA]</scope>
    <source>
        <strain evidence="1 2">S2-29</strain>
    </source>
</reference>
<dbReference type="EMBL" id="JAWLNX010000004">
    <property type="protein sequence ID" value="MEB3367379.1"/>
    <property type="molecule type" value="Genomic_DNA"/>
</dbReference>
<keyword evidence="2" id="KW-1185">Reference proteome</keyword>
<accession>A0ABU6A7L3</accession>
<name>A0ABU6A7L3_9PSEU</name>
<proteinExistence type="predicted"/>
<dbReference type="RefSeq" id="WP_324264930.1">
    <property type="nucleotide sequence ID" value="NZ_JAWLNX010000004.1"/>
</dbReference>
<evidence type="ECO:0000313" key="2">
    <source>
        <dbReference type="Proteomes" id="UP001327093"/>
    </source>
</evidence>
<organism evidence="1 2">
    <name type="scientific">Saccharopolyspora mangrovi</name>
    <dbReference type="NCBI Taxonomy" id="3082379"/>
    <lineage>
        <taxon>Bacteria</taxon>
        <taxon>Bacillati</taxon>
        <taxon>Actinomycetota</taxon>
        <taxon>Actinomycetes</taxon>
        <taxon>Pseudonocardiales</taxon>
        <taxon>Pseudonocardiaceae</taxon>
        <taxon>Saccharopolyspora</taxon>
    </lineage>
</organism>